<name>A0ABV9UM32_9ACTN</name>
<evidence type="ECO:0000313" key="1">
    <source>
        <dbReference type="EMBL" id="MFC4957309.1"/>
    </source>
</evidence>
<proteinExistence type="predicted"/>
<dbReference type="Proteomes" id="UP001595834">
    <property type="component" value="Unassembled WGS sequence"/>
</dbReference>
<comment type="caution">
    <text evidence="1">The sequence shown here is derived from an EMBL/GenBank/DDBJ whole genome shotgun (WGS) entry which is preliminary data.</text>
</comment>
<organism evidence="1 2">
    <name type="scientific">Streptomyces mauvecolor</name>
    <dbReference type="NCBI Taxonomy" id="58345"/>
    <lineage>
        <taxon>Bacteria</taxon>
        <taxon>Bacillati</taxon>
        <taxon>Actinomycetota</taxon>
        <taxon>Actinomycetes</taxon>
        <taxon>Kitasatosporales</taxon>
        <taxon>Streptomycetaceae</taxon>
        <taxon>Streptomyces</taxon>
    </lineage>
</organism>
<protein>
    <submittedName>
        <fullName evidence="1">Uncharacterized protein</fullName>
    </submittedName>
</protein>
<dbReference type="RefSeq" id="WP_344377439.1">
    <property type="nucleotide sequence ID" value="NZ_BAAASQ010000018.1"/>
</dbReference>
<gene>
    <name evidence="1" type="ORF">ACFPFX_13535</name>
</gene>
<reference evidence="2" key="1">
    <citation type="journal article" date="2019" name="Int. J. Syst. Evol. Microbiol.">
        <title>The Global Catalogue of Microorganisms (GCM) 10K type strain sequencing project: providing services to taxonomists for standard genome sequencing and annotation.</title>
        <authorList>
            <consortium name="The Broad Institute Genomics Platform"/>
            <consortium name="The Broad Institute Genome Sequencing Center for Infectious Disease"/>
            <person name="Wu L."/>
            <person name="Ma J."/>
        </authorList>
    </citation>
    <scope>NUCLEOTIDE SEQUENCE [LARGE SCALE GENOMIC DNA]</scope>
    <source>
        <strain evidence="2">CCM 7224</strain>
    </source>
</reference>
<keyword evidence="2" id="KW-1185">Reference proteome</keyword>
<accession>A0ABV9UM32</accession>
<sequence length="742" mass="81682">MPTYQEILATDLSTLTTAATKWDEMAGRFKEHETLYHDKVHTITLPTSWVGESSRAANAMFDITLDEYKKAQTEAKAMASLLRDAHTQFVDLRKKVESERDAAVKDGMTVSPTGYVTFDTTKLDPSELSAYHHDPDYQRSAQEKAGNWQSRIDNAVRSVCDADEGFEVALTEVVKDSVITDGTNNGFNGQAKGDIEQYEADEGKDIALRVDSGDATAHDYQELQRLFRDNSSDKVFSQTLLDNLGADGTLKLSNSLDSLAYYKDKKQSGQYLDIQKGLATTLSTATKDPDSAFYKRFRSDMQKAGTEEFKLDGLSKIPNERVRGYQSLVTLMQHGDGYSGQFLKDTADDIRHAETSYLAKGKLDSVWSLRDKFSGGDRGWFANDPLDGVLGIMSHDPATSTAYLDPAHSDNLKYLLHGRSWDTVVDHFATPPGGTTQGMPVTVEDGDVRKGFGAALEAATTGNAPGAYHPVGHHSTAQASILQQTIDTLNADNHAQKLPKNLTEPLAHILTSYTADTHQTFANDDSTYQILKDDPGRVWSDKDGAHMAVSTNHLAQLMRGIADDPEAFGHLYGAEQKYSHDVLAAIPQDADNTTITNRIAESSRAIGGYDAIRSDIIFDERFKKTQWAADFNHGIGSSLSTALMFNPVSSLSPVGDVATKAVDLWTYESNKEHTAEANLAATSENAKTYEAGQRDAEHMVRLWGQSRGHDIDSDYTKFILRGAQGEYDKGRNGTLIYLRADR</sequence>
<evidence type="ECO:0000313" key="2">
    <source>
        <dbReference type="Proteomes" id="UP001595834"/>
    </source>
</evidence>
<dbReference type="EMBL" id="JBHSIZ010000016">
    <property type="protein sequence ID" value="MFC4957309.1"/>
    <property type="molecule type" value="Genomic_DNA"/>
</dbReference>